<dbReference type="InterPro" id="IPR017900">
    <property type="entry name" value="4Fe4S_Fe_S_CS"/>
</dbReference>
<name>A0ABS1ERN6_9CLOT</name>
<evidence type="ECO:0000256" key="1">
    <source>
        <dbReference type="ARBA" id="ARBA00007118"/>
    </source>
</evidence>
<dbReference type="InterPro" id="IPR017896">
    <property type="entry name" value="4Fe4S_Fe-S-bd"/>
</dbReference>
<evidence type="ECO:0000256" key="2">
    <source>
        <dbReference type="ARBA" id="ARBA00022723"/>
    </source>
</evidence>
<evidence type="ECO:0000256" key="4">
    <source>
        <dbReference type="ARBA" id="ARBA00023004"/>
    </source>
</evidence>
<keyword evidence="2" id="KW-0479">Metal-binding</keyword>
<dbReference type="Gene3D" id="3.40.109.10">
    <property type="entry name" value="NADH Oxidase"/>
    <property type="match status" value="1"/>
</dbReference>
<dbReference type="PROSITE" id="PS51379">
    <property type="entry name" value="4FE4S_FER_2"/>
    <property type="match status" value="2"/>
</dbReference>
<dbReference type="SUPFAM" id="SSF55469">
    <property type="entry name" value="FMN-dependent nitroreductase-like"/>
    <property type="match status" value="1"/>
</dbReference>
<keyword evidence="4" id="KW-0408">Iron</keyword>
<dbReference type="Pfam" id="PF00881">
    <property type="entry name" value="Nitroreductase"/>
    <property type="match status" value="1"/>
</dbReference>
<proteinExistence type="inferred from homology"/>
<dbReference type="Proteomes" id="UP000596739">
    <property type="component" value="Unassembled WGS sequence"/>
</dbReference>
<dbReference type="InterPro" id="IPR000415">
    <property type="entry name" value="Nitroreductase-like"/>
</dbReference>
<comment type="caution">
    <text evidence="7">The sequence shown here is derived from an EMBL/GenBank/DDBJ whole genome shotgun (WGS) entry which is preliminary data.</text>
</comment>
<keyword evidence="3" id="KW-0560">Oxidoreductase</keyword>
<evidence type="ECO:0000313" key="8">
    <source>
        <dbReference type="Proteomes" id="UP000596739"/>
    </source>
</evidence>
<reference evidence="8" key="1">
    <citation type="submission" date="2021-01" db="EMBL/GenBank/DDBJ databases">
        <title>Genome public.</title>
        <authorList>
            <person name="Liu C."/>
            <person name="Sun Q."/>
        </authorList>
    </citation>
    <scope>NUCLEOTIDE SEQUENCE [LARGE SCALE GENOMIC DNA]</scope>
    <source>
        <strain evidence="8">YIM B02505</strain>
    </source>
</reference>
<dbReference type="SUPFAM" id="SSF54862">
    <property type="entry name" value="4Fe-4S ferredoxins"/>
    <property type="match status" value="1"/>
</dbReference>
<feature type="domain" description="4Fe-4S ferredoxin-type" evidence="6">
    <location>
        <begin position="5"/>
        <end position="32"/>
    </location>
</feature>
<accession>A0ABS1ERN6</accession>
<keyword evidence="5" id="KW-0411">Iron-sulfur</keyword>
<keyword evidence="8" id="KW-1185">Reference proteome</keyword>
<dbReference type="InterPro" id="IPR029479">
    <property type="entry name" value="Nitroreductase"/>
</dbReference>
<comment type="similarity">
    <text evidence="1">Belongs to the nitroreductase family.</text>
</comment>
<organism evidence="7 8">
    <name type="scientific">Clostridium yunnanense</name>
    <dbReference type="NCBI Taxonomy" id="2800325"/>
    <lineage>
        <taxon>Bacteria</taxon>
        <taxon>Bacillati</taxon>
        <taxon>Bacillota</taxon>
        <taxon>Clostridia</taxon>
        <taxon>Eubacteriales</taxon>
        <taxon>Clostridiaceae</taxon>
        <taxon>Clostridium</taxon>
    </lineage>
</organism>
<dbReference type="RefSeq" id="WP_200270832.1">
    <property type="nucleotide sequence ID" value="NZ_JAENHN010000043.1"/>
</dbReference>
<dbReference type="EMBL" id="JAENHN010000043">
    <property type="protein sequence ID" value="MBK1812037.1"/>
    <property type="molecule type" value="Genomic_DNA"/>
</dbReference>
<gene>
    <name evidence="7" type="ORF">JHL18_15550</name>
</gene>
<dbReference type="PROSITE" id="PS00198">
    <property type="entry name" value="4FE4S_FER_1"/>
    <property type="match status" value="1"/>
</dbReference>
<sequence>MNNVDFIKVDSEKCTKCGLCVKICRGTLAMSDAGPIFDKDLCIECGHCVAVCPNGALDNIRTPLENQVQIKEEKLIDSDTAETFLRARRSIRSFQKKVVSRDKVHKLLDIARFAPTAWNSQGIAYHVIDDKSTLHEISSVIADWTEQSLENGQLKKSPWVQNTISTISQYRKDNKDTILRDAPCLVIATAKRDQKELGRDNTHFSLAYVQLYAQTLGLGSCWSGLFEYCAMEEYEPLLSMLNIPKDRVVTGALLIGYPLYSFKRLVDRNPLELTWQ</sequence>
<dbReference type="Pfam" id="PF00037">
    <property type="entry name" value="Fer4"/>
    <property type="match status" value="2"/>
</dbReference>
<dbReference type="PANTHER" id="PTHR43673">
    <property type="entry name" value="NAD(P)H NITROREDUCTASE YDGI-RELATED"/>
    <property type="match status" value="1"/>
</dbReference>
<dbReference type="PANTHER" id="PTHR43673:SF10">
    <property type="entry name" value="NADH DEHYDROGENASE_NAD(P)H NITROREDUCTASE XCC3605-RELATED"/>
    <property type="match status" value="1"/>
</dbReference>
<dbReference type="CDD" id="cd02143">
    <property type="entry name" value="nitroreductase_FeS-like"/>
    <property type="match status" value="1"/>
</dbReference>
<protein>
    <submittedName>
        <fullName evidence="7">Nitroreductase family protein</fullName>
    </submittedName>
</protein>
<dbReference type="Gene3D" id="3.30.70.20">
    <property type="match status" value="1"/>
</dbReference>
<evidence type="ECO:0000259" key="6">
    <source>
        <dbReference type="PROSITE" id="PS51379"/>
    </source>
</evidence>
<evidence type="ECO:0000256" key="3">
    <source>
        <dbReference type="ARBA" id="ARBA00023002"/>
    </source>
</evidence>
<evidence type="ECO:0000313" key="7">
    <source>
        <dbReference type="EMBL" id="MBK1812037.1"/>
    </source>
</evidence>
<evidence type="ECO:0000256" key="5">
    <source>
        <dbReference type="ARBA" id="ARBA00023014"/>
    </source>
</evidence>
<feature type="domain" description="4Fe-4S ferredoxin-type" evidence="6">
    <location>
        <begin position="33"/>
        <end position="62"/>
    </location>
</feature>